<reference evidence="2 3" key="1">
    <citation type="submission" date="2014-07" db="EMBL/GenBank/DDBJ databases">
        <authorList>
            <person name="McCorrison J."/>
            <person name="Sanka R."/>
            <person name="Torralba M."/>
            <person name="Gillis M."/>
            <person name="Haft D.H."/>
            <person name="Methe B."/>
            <person name="Sutton G."/>
            <person name="Nelson K.E."/>
        </authorList>
    </citation>
    <scope>NUCLEOTIDE SEQUENCE [LARGE SCALE GENOMIC DNA]</scope>
    <source>
        <strain evidence="2 3">S7-1-13</strain>
    </source>
</reference>
<gene>
    <name evidence="2" type="ORF">HMPREF1630_00120</name>
</gene>
<evidence type="ECO:0000313" key="3">
    <source>
        <dbReference type="Proteomes" id="UP000029579"/>
    </source>
</evidence>
<organism evidence="2 3">
    <name type="scientific">Anaerococcus lactolyticus S7-1-13</name>
    <dbReference type="NCBI Taxonomy" id="1284686"/>
    <lineage>
        <taxon>Bacteria</taxon>
        <taxon>Bacillati</taxon>
        <taxon>Bacillota</taxon>
        <taxon>Tissierellia</taxon>
        <taxon>Tissierellales</taxon>
        <taxon>Peptoniphilaceae</taxon>
        <taxon>Anaerococcus</taxon>
    </lineage>
</organism>
<name>A0A095X7Y4_9FIRM</name>
<keyword evidence="1" id="KW-0472">Membrane</keyword>
<dbReference type="Proteomes" id="UP000029579">
    <property type="component" value="Unassembled WGS sequence"/>
</dbReference>
<feature type="transmembrane region" description="Helical" evidence="1">
    <location>
        <begin position="119"/>
        <end position="140"/>
    </location>
</feature>
<dbReference type="RefSeq" id="WP_004828227.1">
    <property type="nucleotide sequence ID" value="NZ_JRMW01000002.1"/>
</dbReference>
<feature type="transmembrane region" description="Helical" evidence="1">
    <location>
        <begin position="187"/>
        <end position="211"/>
    </location>
</feature>
<feature type="transmembrane region" description="Helical" evidence="1">
    <location>
        <begin position="83"/>
        <end position="107"/>
    </location>
</feature>
<dbReference type="InterPro" id="IPR025699">
    <property type="entry name" value="ABC2_memb-like"/>
</dbReference>
<evidence type="ECO:0000313" key="2">
    <source>
        <dbReference type="EMBL" id="KGF06215.1"/>
    </source>
</evidence>
<evidence type="ECO:0008006" key="4">
    <source>
        <dbReference type="Google" id="ProtNLM"/>
    </source>
</evidence>
<feature type="transmembrane region" description="Helical" evidence="1">
    <location>
        <begin position="152"/>
        <end position="171"/>
    </location>
</feature>
<keyword evidence="1" id="KW-1133">Transmembrane helix</keyword>
<dbReference type="EMBL" id="JRMW01000002">
    <property type="protein sequence ID" value="KGF06215.1"/>
    <property type="molecule type" value="Genomic_DNA"/>
</dbReference>
<proteinExistence type="predicted"/>
<feature type="transmembrane region" description="Helical" evidence="1">
    <location>
        <begin position="42"/>
        <end position="62"/>
    </location>
</feature>
<protein>
    <recommendedName>
        <fullName evidence="4">ABC-2 transporter permease</fullName>
    </recommendedName>
</protein>
<feature type="transmembrane region" description="Helical" evidence="1">
    <location>
        <begin position="20"/>
        <end position="36"/>
    </location>
</feature>
<evidence type="ECO:0000256" key="1">
    <source>
        <dbReference type="SAM" id="Phobius"/>
    </source>
</evidence>
<accession>A0A095X7Y4</accession>
<keyword evidence="1" id="KW-0812">Transmembrane</keyword>
<comment type="caution">
    <text evidence="2">The sequence shown here is derived from an EMBL/GenBank/DDBJ whole genome shotgun (WGS) entry which is preliminary data.</text>
</comment>
<dbReference type="eggNOG" id="COG1835">
    <property type="taxonomic scope" value="Bacteria"/>
</dbReference>
<dbReference type="AlphaFoldDB" id="A0A095X7Y4"/>
<sequence>MDIRKQIKLDIISMKPYYTLKNLIIILGIFLYNSFINKSPIGLVPMILFFAVMYSSNPFLLGENSGIDAIYKIFSINSTKVVIGRYILACLIFMVASLVGFSIYAIVYQIKNMPMGIDMLMFIGSNFVLYAIVISVQYPIYFKYGYAKARIFCFLPIFIIAVIGMALGYFIKDFGPIINFVLEKQRMLIIGLCILIVLFLTISITLSIKFYKKRDF</sequence>
<dbReference type="OrthoDB" id="1696644at2"/>
<dbReference type="Pfam" id="PF13346">
    <property type="entry name" value="ABC2_membrane_5"/>
    <property type="match status" value="1"/>
</dbReference>